<gene>
    <name evidence="1" type="ORF">RV14_GL000736</name>
</gene>
<keyword evidence="2" id="KW-1185">Reference proteome</keyword>
<accession>A0A1L8WFK0</accession>
<name>A0A1L8WFK0_9ENTE</name>
<dbReference type="EMBL" id="JXLB01000017">
    <property type="protein sequence ID" value="OJG79796.1"/>
    <property type="molecule type" value="Genomic_DNA"/>
</dbReference>
<proteinExistence type="predicted"/>
<comment type="caution">
    <text evidence="1">The sequence shown here is derived from an EMBL/GenBank/DDBJ whole genome shotgun (WGS) entry which is preliminary data.</text>
</comment>
<reference evidence="1 2" key="1">
    <citation type="submission" date="2014-12" db="EMBL/GenBank/DDBJ databases">
        <title>Draft genome sequences of 29 type strains of Enterococci.</title>
        <authorList>
            <person name="Zhong Z."/>
            <person name="Sun Z."/>
            <person name="Liu W."/>
            <person name="Zhang W."/>
            <person name="Zhang H."/>
        </authorList>
    </citation>
    <scope>NUCLEOTIDE SEQUENCE [LARGE SCALE GENOMIC DNA]</scope>
    <source>
        <strain evidence="1 2">DSM 15687</strain>
    </source>
</reference>
<sequence>MNGWVAGTFAAGYIGFYLKQFIVNPITAGAVAWNMCFY</sequence>
<evidence type="ECO:0000313" key="1">
    <source>
        <dbReference type="EMBL" id="OJG79796.1"/>
    </source>
</evidence>
<evidence type="ECO:0000313" key="2">
    <source>
        <dbReference type="Proteomes" id="UP000182152"/>
    </source>
</evidence>
<dbReference type="Proteomes" id="UP000182152">
    <property type="component" value="Unassembled WGS sequence"/>
</dbReference>
<dbReference type="AlphaFoldDB" id="A0A1L8WFK0"/>
<protein>
    <submittedName>
        <fullName evidence="1">Uncharacterized protein</fullName>
    </submittedName>
</protein>
<organism evidence="1 2">
    <name type="scientific">Enterococcus ratti</name>
    <dbReference type="NCBI Taxonomy" id="150033"/>
    <lineage>
        <taxon>Bacteria</taxon>
        <taxon>Bacillati</taxon>
        <taxon>Bacillota</taxon>
        <taxon>Bacilli</taxon>
        <taxon>Lactobacillales</taxon>
        <taxon>Enterococcaceae</taxon>
        <taxon>Enterococcus</taxon>
    </lineage>
</organism>